<dbReference type="Pfam" id="PF04542">
    <property type="entry name" value="Sigma70_r2"/>
    <property type="match status" value="1"/>
</dbReference>
<dbReference type="InterPro" id="IPR013325">
    <property type="entry name" value="RNA_pol_sigma_r2"/>
</dbReference>
<comment type="caution">
    <text evidence="6">The sequence shown here is derived from an EMBL/GenBank/DDBJ whole genome shotgun (WGS) entry which is preliminary data.</text>
</comment>
<dbReference type="InterPro" id="IPR000943">
    <property type="entry name" value="RNA_pol_sigma70"/>
</dbReference>
<dbReference type="SUPFAM" id="SSF88946">
    <property type="entry name" value="Sigma2 domain of RNA polymerase sigma factors"/>
    <property type="match status" value="1"/>
</dbReference>
<dbReference type="Pfam" id="PF00140">
    <property type="entry name" value="Sigma70_r1_2"/>
    <property type="match status" value="1"/>
</dbReference>
<keyword evidence="1" id="KW-0805">Transcription regulation</keyword>
<dbReference type="InterPro" id="IPR014284">
    <property type="entry name" value="RNA_pol_sigma-70_dom"/>
</dbReference>
<evidence type="ECO:0000313" key="6">
    <source>
        <dbReference type="EMBL" id="KKN06786.1"/>
    </source>
</evidence>
<keyword evidence="3" id="KW-0238">DNA-binding</keyword>
<dbReference type="InterPro" id="IPR050239">
    <property type="entry name" value="Sigma-70_RNA_pol_init_factors"/>
</dbReference>
<evidence type="ECO:0000256" key="3">
    <source>
        <dbReference type="ARBA" id="ARBA00023125"/>
    </source>
</evidence>
<dbReference type="Pfam" id="PF04545">
    <property type="entry name" value="Sigma70_r4"/>
    <property type="match status" value="1"/>
</dbReference>
<evidence type="ECO:0000256" key="1">
    <source>
        <dbReference type="ARBA" id="ARBA00023015"/>
    </source>
</evidence>
<proteinExistence type="predicted"/>
<dbReference type="Pfam" id="PF04539">
    <property type="entry name" value="Sigma70_r3"/>
    <property type="match status" value="1"/>
</dbReference>
<dbReference type="EMBL" id="LAZR01004645">
    <property type="protein sequence ID" value="KKN06786.1"/>
    <property type="molecule type" value="Genomic_DNA"/>
</dbReference>
<dbReference type="NCBIfam" id="TIGR02937">
    <property type="entry name" value="sigma70-ECF"/>
    <property type="match status" value="1"/>
</dbReference>
<dbReference type="InterPro" id="IPR013324">
    <property type="entry name" value="RNA_pol_sigma_r3/r4-like"/>
</dbReference>
<evidence type="ECO:0000256" key="2">
    <source>
        <dbReference type="ARBA" id="ARBA00023082"/>
    </source>
</evidence>
<accession>A0A0F9Q0K7</accession>
<dbReference type="SUPFAM" id="SSF88659">
    <property type="entry name" value="Sigma3 and sigma4 domains of RNA polymerase sigma factors"/>
    <property type="match status" value="2"/>
</dbReference>
<feature type="domain" description="RNA polymerase sigma-70" evidence="5">
    <location>
        <begin position="388"/>
        <end position="414"/>
    </location>
</feature>
<organism evidence="6">
    <name type="scientific">marine sediment metagenome</name>
    <dbReference type="NCBI Taxonomy" id="412755"/>
    <lineage>
        <taxon>unclassified sequences</taxon>
        <taxon>metagenomes</taxon>
        <taxon>ecological metagenomes</taxon>
    </lineage>
</organism>
<sequence length="428" mass="50018">MKKEDKVVLSRDRKKSKSISEDKEIIFTSKIPGQKEIEVIVDILQKEQVEEVEGEEAEIVKSSSIGISIDDGIGRYLQEIGRTSLLSAEEEKKYGRKIKESKKILRGKASELVKLVEKEPSLFSFMQKMGLKEEDLKVGRKKFKKIKKITNFIMEIPEKEIDCLDPAKKREKFLEMQREIRETRLCYERYRDTMIKANLRLVVSFAKKYTGRGVPFLDLIQEGNIGLSRAVDKFDYKRGNRFSTYASWWIRQSLSRAISDQSRTIRVPIHITELIKKVNKVSQKLEQELSHTPTARDIAEKSCLPLDKIEKVQRVITKSTSMDMPIGEDEDSHLIEIIENEKANSPVEEVNLRYLKREIDKLIEEVKDNREREILKLRFGTENGWDCTLQEIGEKYGVTRERIRQIEAKVLEELREVAKERMLKEYLD</sequence>
<dbReference type="GO" id="GO:0016987">
    <property type="term" value="F:sigma factor activity"/>
    <property type="evidence" value="ECO:0007669"/>
    <property type="project" value="UniProtKB-KW"/>
</dbReference>
<dbReference type="GO" id="GO:0003677">
    <property type="term" value="F:DNA binding"/>
    <property type="evidence" value="ECO:0007669"/>
    <property type="project" value="UniProtKB-KW"/>
</dbReference>
<reference evidence="6" key="1">
    <citation type="journal article" date="2015" name="Nature">
        <title>Complex archaea that bridge the gap between prokaryotes and eukaryotes.</title>
        <authorList>
            <person name="Spang A."/>
            <person name="Saw J.H."/>
            <person name="Jorgensen S.L."/>
            <person name="Zaremba-Niedzwiedzka K."/>
            <person name="Martijn J."/>
            <person name="Lind A.E."/>
            <person name="van Eijk R."/>
            <person name="Schleper C."/>
            <person name="Guy L."/>
            <person name="Ettema T.J."/>
        </authorList>
    </citation>
    <scope>NUCLEOTIDE SEQUENCE</scope>
</reference>
<dbReference type="AlphaFoldDB" id="A0A0F9Q0K7"/>
<dbReference type="PANTHER" id="PTHR30603:SF47">
    <property type="entry name" value="RNA POLYMERASE SIGMA FACTOR SIGD, CHLOROPLASTIC"/>
    <property type="match status" value="1"/>
</dbReference>
<dbReference type="InterPro" id="IPR007630">
    <property type="entry name" value="RNA_pol_sigma70_r4"/>
</dbReference>
<protein>
    <recommendedName>
        <fullName evidence="5">RNA polymerase sigma-70 domain-containing protein</fullName>
    </recommendedName>
</protein>
<keyword evidence="4" id="KW-0804">Transcription</keyword>
<evidence type="ECO:0000259" key="5">
    <source>
        <dbReference type="PROSITE" id="PS00716"/>
    </source>
</evidence>
<name>A0A0F9Q0K7_9ZZZZ</name>
<dbReference type="GO" id="GO:0006352">
    <property type="term" value="P:DNA-templated transcription initiation"/>
    <property type="evidence" value="ECO:0007669"/>
    <property type="project" value="InterPro"/>
</dbReference>
<dbReference type="InterPro" id="IPR007627">
    <property type="entry name" value="RNA_pol_sigma70_r2"/>
</dbReference>
<dbReference type="PRINTS" id="PR00046">
    <property type="entry name" value="SIGMA70FCT"/>
</dbReference>
<dbReference type="PANTHER" id="PTHR30603">
    <property type="entry name" value="RNA POLYMERASE SIGMA FACTOR RPO"/>
    <property type="match status" value="1"/>
</dbReference>
<dbReference type="CDD" id="cd06171">
    <property type="entry name" value="Sigma70_r4"/>
    <property type="match status" value="1"/>
</dbReference>
<evidence type="ECO:0000256" key="4">
    <source>
        <dbReference type="ARBA" id="ARBA00023163"/>
    </source>
</evidence>
<dbReference type="Gene3D" id="1.20.120.1810">
    <property type="match status" value="1"/>
</dbReference>
<dbReference type="InterPro" id="IPR009042">
    <property type="entry name" value="RNA_pol_sigma70_r1_2"/>
</dbReference>
<dbReference type="InterPro" id="IPR036388">
    <property type="entry name" value="WH-like_DNA-bd_sf"/>
</dbReference>
<gene>
    <name evidence="6" type="ORF">LCGC14_1073760</name>
</gene>
<dbReference type="PROSITE" id="PS00716">
    <property type="entry name" value="SIGMA70_2"/>
    <property type="match status" value="1"/>
</dbReference>
<dbReference type="Gene3D" id="1.10.10.10">
    <property type="entry name" value="Winged helix-like DNA-binding domain superfamily/Winged helix DNA-binding domain"/>
    <property type="match status" value="2"/>
</dbReference>
<dbReference type="InterPro" id="IPR007624">
    <property type="entry name" value="RNA_pol_sigma70_r3"/>
</dbReference>
<keyword evidence="2" id="KW-0731">Sigma factor</keyword>